<keyword evidence="3" id="KW-1185">Reference proteome</keyword>
<dbReference type="Proteomes" id="UP000184079">
    <property type="component" value="Unassembled WGS sequence"/>
</dbReference>
<evidence type="ECO:0000313" key="2">
    <source>
        <dbReference type="EMBL" id="SHH86167.1"/>
    </source>
</evidence>
<feature type="coiled-coil region" evidence="1">
    <location>
        <begin position="381"/>
        <end position="408"/>
    </location>
</feature>
<evidence type="ECO:0000256" key="1">
    <source>
        <dbReference type="SAM" id="Coils"/>
    </source>
</evidence>
<keyword evidence="1" id="KW-0175">Coiled coil</keyword>
<feature type="coiled-coil region" evidence="1">
    <location>
        <begin position="249"/>
        <end position="276"/>
    </location>
</feature>
<feature type="coiled-coil region" evidence="1">
    <location>
        <begin position="175"/>
        <end position="216"/>
    </location>
</feature>
<dbReference type="RefSeq" id="WP_205601083.1">
    <property type="nucleotide sequence ID" value="NZ_FQXD01000016.1"/>
</dbReference>
<dbReference type="EMBL" id="FQXD01000016">
    <property type="protein sequence ID" value="SHH86167.1"/>
    <property type="molecule type" value="Genomic_DNA"/>
</dbReference>
<proteinExistence type="predicted"/>
<name>A0A1M5WFF6_9BACI</name>
<sequence length="588" mass="68762">MFKITKLIMFDMNSKSYIYKFSEGINYFKGKNSSGKTEFYLFIDFMFGSSEDIVKKPWYKDSLSKATMVFEYNENTFSITRTRNPNQNYLHYADEENLEMIDLREYKNKLNSIFAQDFQLLKDIRNFTNEELTYRTFTMFNFLGEKGQGKIQDFLDKCSDIKYSVKLNPILNFIFNKHLEQIYILQNELDVLQQEVKNLENNSQKYEFVIDQVNANLQKIGGDIWYTGRNSDDVKAYLSSVVEMQNVEKSSKKRNIADLEVMYNNLSEQIKVYENNTADAKQFGRDNENRRKLLLKLQELVDENTDFDYLVQPMQNLLDDVDNTIFFSDYLINDNTIKELKKQREQIKTEIRRNDSRFKIYNLEEKSKAIALINEYLSVEIVSNDDNIKEKKKRIKEIREELKALRNSDDLQKIDELSNFITELYYSAKDISSVVSDDIQQKGFEIKYLKKGNILQPVILSDGGETSGSKNRVNYYIGSMARHTLIQLCGYLAFLKILLENNRYPIIPILVIDHISKPFDAKNSSAIGKILSTAYETIGKENLQTFIFDNEDSVKLAINPEHSENLVTDSKTGFNPFYFPPIADDQTE</sequence>
<gene>
    <name evidence="2" type="ORF">SAMN05421807_11624</name>
</gene>
<protein>
    <submittedName>
        <fullName evidence="2">Uncharacterized protein</fullName>
    </submittedName>
</protein>
<accession>A0A1M5WFF6</accession>
<dbReference type="AlphaFoldDB" id="A0A1M5WFF6"/>
<reference evidence="3" key="1">
    <citation type="submission" date="2016-11" db="EMBL/GenBank/DDBJ databases">
        <authorList>
            <person name="Varghese N."/>
            <person name="Submissions S."/>
        </authorList>
    </citation>
    <scope>NUCLEOTIDE SEQUENCE [LARGE SCALE GENOMIC DNA]</scope>
    <source>
        <strain evidence="3">CGMCC 1.6496</strain>
    </source>
</reference>
<evidence type="ECO:0000313" key="3">
    <source>
        <dbReference type="Proteomes" id="UP000184079"/>
    </source>
</evidence>
<dbReference type="Gene3D" id="3.40.50.300">
    <property type="entry name" value="P-loop containing nucleotide triphosphate hydrolases"/>
    <property type="match status" value="1"/>
</dbReference>
<organism evidence="2 3">
    <name type="scientific">Virgibacillus chiguensis</name>
    <dbReference type="NCBI Taxonomy" id="411959"/>
    <lineage>
        <taxon>Bacteria</taxon>
        <taxon>Bacillati</taxon>
        <taxon>Bacillota</taxon>
        <taxon>Bacilli</taxon>
        <taxon>Bacillales</taxon>
        <taxon>Bacillaceae</taxon>
        <taxon>Virgibacillus</taxon>
    </lineage>
</organism>
<dbReference type="InterPro" id="IPR027417">
    <property type="entry name" value="P-loop_NTPase"/>
</dbReference>